<feature type="domain" description="BON" evidence="1">
    <location>
        <begin position="176"/>
        <end position="244"/>
    </location>
</feature>
<evidence type="ECO:0000313" key="2">
    <source>
        <dbReference type="EMBL" id="CCF86291.1"/>
    </source>
</evidence>
<dbReference type="PANTHER" id="PTHR34606:SF15">
    <property type="entry name" value="BON DOMAIN-CONTAINING PROTEIN"/>
    <property type="match status" value="1"/>
</dbReference>
<dbReference type="PANTHER" id="PTHR34606">
    <property type="entry name" value="BON DOMAIN-CONTAINING PROTEIN"/>
    <property type="match status" value="1"/>
</dbReference>
<organism evidence="2 3">
    <name type="scientific">Nitrolancea hollandica Lb</name>
    <dbReference type="NCBI Taxonomy" id="1129897"/>
    <lineage>
        <taxon>Bacteria</taxon>
        <taxon>Pseudomonadati</taxon>
        <taxon>Thermomicrobiota</taxon>
        <taxon>Thermomicrobia</taxon>
        <taxon>Sphaerobacterales</taxon>
        <taxon>Sphaerobacterineae</taxon>
        <taxon>Sphaerobacteraceae</taxon>
        <taxon>Nitrolancea</taxon>
    </lineage>
</organism>
<dbReference type="AlphaFoldDB" id="I4ENM8"/>
<dbReference type="Proteomes" id="UP000004221">
    <property type="component" value="Unassembled WGS sequence"/>
</dbReference>
<sequence length="245" mass="27103">MESRNDADIATDIESRLSHAEIPLIVEVREGIARLTGRVDSQRVRQAALDLARSVDGVLGIDDQIDYEVIAPDMYFEPPDDDEQFGYADREALLDDISDTEPTFEGDAGAWDFQEAIEEAEPYFPPTDPVVRPSTDQQELDILGGFSETSMDELVTDPDLEPWANAGAPDVFGPRQDGDIQRDVENELREDAYTTDLHLHVNVVNGIVYLRGKVHSIDDAEYAEEVAGRVPGVAEVQDLTEIEGA</sequence>
<dbReference type="PROSITE" id="PS50914">
    <property type="entry name" value="BON"/>
    <property type="match status" value="2"/>
</dbReference>
<feature type="domain" description="BON" evidence="1">
    <location>
        <begin position="1"/>
        <end position="69"/>
    </location>
</feature>
<dbReference type="EMBL" id="CAGS01000736">
    <property type="protein sequence ID" value="CCF86291.1"/>
    <property type="molecule type" value="Genomic_DNA"/>
</dbReference>
<dbReference type="OrthoDB" id="2111978at2"/>
<dbReference type="Pfam" id="PF04972">
    <property type="entry name" value="BON"/>
    <property type="match status" value="2"/>
</dbReference>
<dbReference type="InterPro" id="IPR007055">
    <property type="entry name" value="BON_dom"/>
</dbReference>
<dbReference type="RefSeq" id="WP_008482025.1">
    <property type="nucleotide sequence ID" value="NZ_CAGS01000736.1"/>
</dbReference>
<keyword evidence="3" id="KW-1185">Reference proteome</keyword>
<protein>
    <recommendedName>
        <fullName evidence="1">BON domain-containing protein</fullName>
    </recommendedName>
</protein>
<name>I4ENM8_9BACT</name>
<accession>I4ENM8</accession>
<gene>
    <name evidence="2" type="ORF">NITHO_990006</name>
</gene>
<comment type="caution">
    <text evidence="2">The sequence shown here is derived from an EMBL/GenBank/DDBJ whole genome shotgun (WGS) entry which is preliminary data.</text>
</comment>
<dbReference type="InterPro" id="IPR051686">
    <property type="entry name" value="Lipoprotein_DolP"/>
</dbReference>
<evidence type="ECO:0000313" key="3">
    <source>
        <dbReference type="Proteomes" id="UP000004221"/>
    </source>
</evidence>
<evidence type="ECO:0000259" key="1">
    <source>
        <dbReference type="PROSITE" id="PS50914"/>
    </source>
</evidence>
<reference evidence="2 3" key="1">
    <citation type="journal article" date="2012" name="ISME J.">
        <title>Nitrification expanded: discovery, physiology and genomics of a nitrite-oxidizing bacterium from the phylum Chloroflexi.</title>
        <authorList>
            <person name="Sorokin D.Y."/>
            <person name="Lucker S."/>
            <person name="Vejmelkova D."/>
            <person name="Kostrikina N.A."/>
            <person name="Kleerebezem R."/>
            <person name="Rijpstra W.I."/>
            <person name="Damste J.S."/>
            <person name="Le Paslier D."/>
            <person name="Muyzer G."/>
            <person name="Wagner M."/>
            <person name="van Loosdrecht M.C."/>
            <person name="Daims H."/>
        </authorList>
    </citation>
    <scope>NUCLEOTIDE SEQUENCE [LARGE SCALE GENOMIC DNA]</scope>
    <source>
        <strain evidence="3">none</strain>
    </source>
</reference>
<proteinExistence type="predicted"/>
<dbReference type="Gene3D" id="3.30.1340.30">
    <property type="match status" value="2"/>
</dbReference>